<evidence type="ECO:0000313" key="10">
    <source>
        <dbReference type="Proteomes" id="UP001159405"/>
    </source>
</evidence>
<evidence type="ECO:0000256" key="6">
    <source>
        <dbReference type="ARBA" id="ARBA00023306"/>
    </source>
</evidence>
<reference evidence="9 10" key="1">
    <citation type="submission" date="2022-05" db="EMBL/GenBank/DDBJ databases">
        <authorList>
            <consortium name="Genoscope - CEA"/>
            <person name="William W."/>
        </authorList>
    </citation>
    <scope>NUCLEOTIDE SEQUENCE [LARGE SCALE GENOMIC DNA]</scope>
</reference>
<dbReference type="EMBL" id="CALNXK010000002">
    <property type="protein sequence ID" value="CAH3033530.1"/>
    <property type="molecule type" value="Genomic_DNA"/>
</dbReference>
<feature type="region of interest" description="Disordered" evidence="7">
    <location>
        <begin position="1036"/>
        <end position="1056"/>
    </location>
</feature>
<protein>
    <recommendedName>
        <fullName evidence="8">FHA domain-containing protein</fullName>
    </recommendedName>
</protein>
<feature type="region of interest" description="Disordered" evidence="7">
    <location>
        <begin position="735"/>
        <end position="781"/>
    </location>
</feature>
<feature type="compositionally biased region" description="Basic residues" evidence="7">
    <location>
        <begin position="195"/>
        <end position="209"/>
    </location>
</feature>
<dbReference type="Pfam" id="PF15276">
    <property type="entry name" value="PP1_bind"/>
    <property type="match status" value="1"/>
</dbReference>
<evidence type="ECO:0000313" key="9">
    <source>
        <dbReference type="EMBL" id="CAH3033530.1"/>
    </source>
</evidence>
<evidence type="ECO:0000256" key="5">
    <source>
        <dbReference type="ARBA" id="ARBA00023242"/>
    </source>
</evidence>
<feature type="compositionally biased region" description="Polar residues" evidence="7">
    <location>
        <begin position="1753"/>
        <end position="1766"/>
    </location>
</feature>
<feature type="compositionally biased region" description="Basic and acidic residues" evidence="7">
    <location>
        <begin position="1707"/>
        <end position="1726"/>
    </location>
</feature>
<keyword evidence="10" id="KW-1185">Reference proteome</keyword>
<feature type="region of interest" description="Disordered" evidence="7">
    <location>
        <begin position="113"/>
        <end position="140"/>
    </location>
</feature>
<feature type="compositionally biased region" description="Polar residues" evidence="7">
    <location>
        <begin position="1774"/>
        <end position="1802"/>
    </location>
</feature>
<feature type="region of interest" description="Disordered" evidence="7">
    <location>
        <begin position="156"/>
        <end position="350"/>
    </location>
</feature>
<feature type="compositionally biased region" description="Basic and acidic residues" evidence="7">
    <location>
        <begin position="1499"/>
        <end position="1513"/>
    </location>
</feature>
<evidence type="ECO:0000256" key="3">
    <source>
        <dbReference type="ARBA" id="ARBA00022553"/>
    </source>
</evidence>
<name>A0ABN8MQD6_9CNID</name>
<feature type="region of interest" description="Disordered" evidence="7">
    <location>
        <begin position="847"/>
        <end position="905"/>
    </location>
</feature>
<comment type="subcellular location">
    <subcellularLocation>
        <location evidence="1">Nucleus</location>
    </subcellularLocation>
</comment>
<dbReference type="Gene3D" id="2.60.200.20">
    <property type="match status" value="1"/>
</dbReference>
<evidence type="ECO:0000256" key="7">
    <source>
        <dbReference type="SAM" id="MobiDB-lite"/>
    </source>
</evidence>
<evidence type="ECO:0000256" key="2">
    <source>
        <dbReference type="ARBA" id="ARBA00022499"/>
    </source>
</evidence>
<feature type="compositionally biased region" description="Acidic residues" evidence="7">
    <location>
        <begin position="270"/>
        <end position="281"/>
    </location>
</feature>
<feature type="compositionally biased region" description="Basic and acidic residues" evidence="7">
    <location>
        <begin position="1423"/>
        <end position="1443"/>
    </location>
</feature>
<sequence length="1820" mass="204010">MNDPKIVVIKRNGTDGPQFPLRTNECLFGRKPECDIRIQLPNVSFEHALVKIDNDRKIKLINLSSSNQTLVNGKSITEAEIKHLDVLTISDRSFRFEFPSPVQEREKSPKIHYNLSNTPTEQKTPKMPTPGGSPRTPPAKESLKENIHILRRHSMPLQEEDEDLASRVPQKTPFSMVDVNTEPSKEDAADIQHVIKTKSSKEQKRRSKRVSFGPVLSPEQFDKDLPPATPLRRGATPGRASLSDDNSLVPLPFSAKKRRSVAALPQSESIQEECDGGEPLDNESPKTRKQQQKIKRDVYTPDENTELSKNLGEQVVESPQSLGHGQEYASPKESELSEIKEGNNPIRRRSSLRLAAKNTSFTELSSSPNVPSSVASPVQSMKEKIEEVMLDSDNYTSDEEQDEFEKTDHQMVETIDAELQELKNKMATPLRAEIKRGLKLRQTKKKMATPLRMEIISGFQLRQTKKKLATPLRREIKSGVQLRKTKKKMATPLRKEIISGIQLRQTKRKMATPVQKEIKSGVQLRQTKKKIATPLKQEIKGGVKLRETKKKMATPLRKEILTGVKLRQTKNKMPTPLRKEITSGVQLRQSKKKMTTPLREEIANGVQLRQTKKKMDTSLQEEIIRGVELRQTMKKIATPLKMEIEEGISLRQTRNKLPTPVRNEIASRPNLRLTKKTMNSRLQDEIKRGSKLRKTKQTMNLELQIEIIKGKKLKSTKKSLPTPVRKQVEEGIVLKHVKTSSKRKRSEDGSQRKKLKLSPINGSADSNEGQNTRQIRPALKTPLRKEIVAGKKLRPTRQRMATPLRKQIHAKPTLRAIRRKSIAATVLTKTVPRKPTYAEIVKRRLKKRTGPRQEITKMDSAPLATTSGVLTRPEASRNAQSGGQSKERRNSTSFNEKKTPRRKSANWMSSLGLALKDAKTHSAPMEDFEGVAEMFATPPASLVAAENPPKKQTKGNWLSSLAKVTNGPRRRVGISTEDLAGIAEMFVTPPSVGRFTGSSVEKAATPGEQGLHSIAAVKPANTPSLRRCEDTRDVKVATPKQNSNASLPSVNADGTSPQTMLHVIEPLKLSKTPSLRHSAEEVVSLQFVTPVHLSRTPSLRSAKKQSSIETNESPALQLDFVSPLESKQTPSFRPADEAETVLLKSVGKQRKDRQSLGLQGLRRLLKSPKQTHSVENSEDLFEASLFTSPKPQPKRFSRKSEGLQGVARLLRTPVENGVTTMGSPKLNGLKALMQETKDFASPHFVGLRNLMRTPKATETVDLEDNFNPELFASAEADSSPAKTDPKPAGQKTKNSRLSIPVLDLTSPEAQEKMDEKEDNIARITRAKRTAPKGLTVPEPKRVRRTRASIQQEKESESENNPKAAEKKTSARVKKNPAANKQTPKRNVFKRTPLDPIFEVPSPGLQSFDNMQQPVTLTPVTQIEKNDAPQEKRQTRRTAVKETKTVGSSLPSCRRGKRGRSEVESSSEESNREDADEGRSAKKSKRDEGRKAGSVVTHQKKVEEKSKEDSEVEGKTLSSPVKPRVTRNRRAEVIPPERKQTNVELTRRSKRGRSKTVEENVSDLKSESTATQRSEDSSSRRRTRNSQAENLTSEEKAGQESVVKLTRRKRGVKPGPLVTREKKIQEESNLDVKVDENEVSSPKEERVTRSRRAEVLPHEEKPVINEARRSKRRSKIVEKNAPVSKSTKSAPSQNSEEYSSSKRSTRNSKPEKIILEETTKAHQDSLVKKTRPKRESKRNASSDPVVKESDPMPSASSQEIQENTHAGRSTRRTRNTSPAEVTATVTNNSRQTKSAKNTRSTRQCKQEMESTSRVTRSTKRS</sequence>
<organism evidence="9 10">
    <name type="scientific">Porites lobata</name>
    <dbReference type="NCBI Taxonomy" id="104759"/>
    <lineage>
        <taxon>Eukaryota</taxon>
        <taxon>Metazoa</taxon>
        <taxon>Cnidaria</taxon>
        <taxon>Anthozoa</taxon>
        <taxon>Hexacorallia</taxon>
        <taxon>Scleractinia</taxon>
        <taxon>Fungiina</taxon>
        <taxon>Poritidae</taxon>
        <taxon>Porites</taxon>
    </lineage>
</organism>
<dbReference type="InterPro" id="IPR008984">
    <property type="entry name" value="SMAD_FHA_dom_sf"/>
</dbReference>
<feature type="compositionally biased region" description="Basic and acidic residues" evidence="7">
    <location>
        <begin position="330"/>
        <end position="341"/>
    </location>
</feature>
<gene>
    <name evidence="9" type="ORF">PLOB_00015912</name>
</gene>
<feature type="compositionally biased region" description="Basic and acidic residues" evidence="7">
    <location>
        <begin position="1736"/>
        <end position="1749"/>
    </location>
</feature>
<feature type="compositionally biased region" description="Basic and acidic residues" evidence="7">
    <location>
        <begin position="1528"/>
        <end position="1546"/>
    </location>
</feature>
<feature type="compositionally biased region" description="Low complexity" evidence="7">
    <location>
        <begin position="365"/>
        <end position="378"/>
    </location>
</feature>
<keyword evidence="5" id="KW-0539">Nucleus</keyword>
<keyword evidence="4" id="KW-0832">Ubl conjugation</keyword>
<dbReference type="PANTHER" id="PTHR21603:SF18">
    <property type="entry name" value="ANTIGEN KI-67-LIKE PROTEIN"/>
    <property type="match status" value="1"/>
</dbReference>
<feature type="compositionally biased region" description="Polar residues" evidence="7">
    <location>
        <begin position="760"/>
        <end position="774"/>
    </location>
</feature>
<dbReference type="SMART" id="SM00246">
    <property type="entry name" value="WH2"/>
    <property type="match status" value="9"/>
</dbReference>
<feature type="compositionally biased region" description="Basic and acidic residues" evidence="7">
    <location>
        <begin position="1309"/>
        <end position="1320"/>
    </location>
</feature>
<dbReference type="SMART" id="SM00240">
    <property type="entry name" value="FHA"/>
    <property type="match status" value="1"/>
</dbReference>
<dbReference type="PANTHER" id="PTHR21603">
    <property type="entry name" value="ANTIGEN KI-67-LIKE PROTEIN"/>
    <property type="match status" value="1"/>
</dbReference>
<feature type="compositionally biased region" description="Polar residues" evidence="7">
    <location>
        <begin position="1682"/>
        <end position="1701"/>
    </location>
</feature>
<feature type="compositionally biased region" description="Basic residues" evidence="7">
    <location>
        <begin position="735"/>
        <end position="744"/>
    </location>
</feature>
<evidence type="ECO:0000256" key="4">
    <source>
        <dbReference type="ARBA" id="ARBA00022843"/>
    </source>
</evidence>
<feature type="domain" description="FHA" evidence="8">
    <location>
        <begin position="26"/>
        <end position="76"/>
    </location>
</feature>
<feature type="region of interest" description="Disordered" evidence="7">
    <location>
        <begin position="359"/>
        <end position="378"/>
    </location>
</feature>
<dbReference type="InterPro" id="IPR003124">
    <property type="entry name" value="WH2_dom"/>
</dbReference>
<proteinExistence type="predicted"/>
<dbReference type="Proteomes" id="UP001159405">
    <property type="component" value="Unassembled WGS sequence"/>
</dbReference>
<dbReference type="Pfam" id="PF00498">
    <property type="entry name" value="FHA"/>
    <property type="match status" value="1"/>
</dbReference>
<feature type="compositionally biased region" description="Basic and acidic residues" evidence="7">
    <location>
        <begin position="885"/>
        <end position="898"/>
    </location>
</feature>
<dbReference type="SUPFAM" id="SSF49879">
    <property type="entry name" value="SMAD/FHA domain"/>
    <property type="match status" value="1"/>
</dbReference>
<evidence type="ECO:0000256" key="1">
    <source>
        <dbReference type="ARBA" id="ARBA00004123"/>
    </source>
</evidence>
<feature type="compositionally biased region" description="Polar residues" evidence="7">
    <location>
        <begin position="1403"/>
        <end position="1422"/>
    </location>
</feature>
<comment type="caution">
    <text evidence="9">The sequence shown here is derived from an EMBL/GenBank/DDBJ whole genome shotgun (WGS) entry which is preliminary data.</text>
</comment>
<feature type="compositionally biased region" description="Basic and acidic residues" evidence="7">
    <location>
        <begin position="1618"/>
        <end position="1667"/>
    </location>
</feature>
<keyword evidence="2" id="KW-1017">Isopeptide bond</keyword>
<feature type="compositionally biased region" description="Basic and acidic residues" evidence="7">
    <location>
        <begin position="1554"/>
        <end position="1565"/>
    </location>
</feature>
<dbReference type="PROSITE" id="PS50006">
    <property type="entry name" value="FHA_DOMAIN"/>
    <property type="match status" value="1"/>
</dbReference>
<accession>A0ABN8MQD6</accession>
<dbReference type="InterPro" id="IPR029334">
    <property type="entry name" value="PP1-bd"/>
</dbReference>
<keyword evidence="3" id="KW-0597">Phosphoprotein</keyword>
<feature type="compositionally biased region" description="Polar residues" evidence="7">
    <location>
        <begin position="1039"/>
        <end position="1056"/>
    </location>
</feature>
<feature type="compositionally biased region" description="Basic and acidic residues" evidence="7">
    <location>
        <begin position="1458"/>
        <end position="1490"/>
    </location>
</feature>
<keyword evidence="6" id="KW-0131">Cell cycle</keyword>
<evidence type="ECO:0000259" key="8">
    <source>
        <dbReference type="PROSITE" id="PS50006"/>
    </source>
</evidence>
<dbReference type="InterPro" id="IPR000253">
    <property type="entry name" value="FHA_dom"/>
</dbReference>
<dbReference type="CDD" id="cd22673">
    <property type="entry name" value="FHA_Ki67"/>
    <property type="match status" value="1"/>
</dbReference>
<feature type="region of interest" description="Disordered" evidence="7">
    <location>
        <begin position="1273"/>
        <end position="1820"/>
    </location>
</feature>